<name>A0A382JY45_9ZZZZ</name>
<evidence type="ECO:0008006" key="2">
    <source>
        <dbReference type="Google" id="ProtNLM"/>
    </source>
</evidence>
<protein>
    <recommendedName>
        <fullName evidence="2">Toxin-antitoxin system YwqK family antitoxin</fullName>
    </recommendedName>
</protein>
<gene>
    <name evidence="1" type="ORF">METZ01_LOCUS269106</name>
</gene>
<dbReference type="AlphaFoldDB" id="A0A382JY45"/>
<dbReference type="InterPro" id="IPR011652">
    <property type="entry name" value="MORN_2"/>
</dbReference>
<dbReference type="Pfam" id="PF07661">
    <property type="entry name" value="MORN_2"/>
    <property type="match status" value="4"/>
</dbReference>
<accession>A0A382JY45</accession>
<evidence type="ECO:0000313" key="1">
    <source>
        <dbReference type="EMBL" id="SVC16252.1"/>
    </source>
</evidence>
<dbReference type="EMBL" id="UINC01076774">
    <property type="protein sequence ID" value="SVC16252.1"/>
    <property type="molecule type" value="Genomic_DNA"/>
</dbReference>
<dbReference type="SUPFAM" id="SSF82185">
    <property type="entry name" value="Histone H3 K4-specific methyltransferase SET7/9 N-terminal domain"/>
    <property type="match status" value="1"/>
</dbReference>
<dbReference type="PROSITE" id="PS51257">
    <property type="entry name" value="PROKAR_LIPOPROTEIN"/>
    <property type="match status" value="1"/>
</dbReference>
<dbReference type="Gene3D" id="2.20.110.10">
    <property type="entry name" value="Histone H3 K4-specific methyltransferase SET7/9 N-terminal domain"/>
    <property type="match status" value="1"/>
</dbReference>
<sequence length="196" mass="22710">MKRSTFFFLFFLLFSCSSEDGTFEQLYTDGQIKNRIVIEGGKPVLREDFYENGTLQSKMIYKNGYLQGVTEHYHKNGNLKGVGEWKGNKLNGRYEDYYENGQLRKKTTMIDNKMNGKIETYYENGKIESSGNIKDDAYEGEVTIFPEDKKLEYAYTTAVYKKGKANGLNISYKQDGTEHSRRCFLKDKEVQMDLCG</sequence>
<reference evidence="1" key="1">
    <citation type="submission" date="2018-05" db="EMBL/GenBank/DDBJ databases">
        <authorList>
            <person name="Lanie J.A."/>
            <person name="Ng W.-L."/>
            <person name="Kazmierczak K.M."/>
            <person name="Andrzejewski T.M."/>
            <person name="Davidsen T.M."/>
            <person name="Wayne K.J."/>
            <person name="Tettelin H."/>
            <person name="Glass J.I."/>
            <person name="Rusch D."/>
            <person name="Podicherti R."/>
            <person name="Tsui H.-C.T."/>
            <person name="Winkler M.E."/>
        </authorList>
    </citation>
    <scope>NUCLEOTIDE SEQUENCE</scope>
</reference>
<organism evidence="1">
    <name type="scientific">marine metagenome</name>
    <dbReference type="NCBI Taxonomy" id="408172"/>
    <lineage>
        <taxon>unclassified sequences</taxon>
        <taxon>metagenomes</taxon>
        <taxon>ecological metagenomes</taxon>
    </lineage>
</organism>
<proteinExistence type="predicted"/>
<dbReference type="Gene3D" id="3.90.930.1">
    <property type="match status" value="1"/>
</dbReference>